<dbReference type="PANTHER" id="PTHR36582">
    <property type="entry name" value="ANTITOXIN PARD"/>
    <property type="match status" value="1"/>
</dbReference>
<dbReference type="PANTHER" id="PTHR36582:SF2">
    <property type="entry name" value="ANTITOXIN PARD"/>
    <property type="match status" value="1"/>
</dbReference>
<dbReference type="CDD" id="cd22231">
    <property type="entry name" value="RHH_NikR_HicB-like"/>
    <property type="match status" value="1"/>
</dbReference>
<dbReference type="GeneID" id="67367931"/>
<dbReference type="Pfam" id="PF03693">
    <property type="entry name" value="ParD_antitoxin"/>
    <property type="match status" value="1"/>
</dbReference>
<evidence type="ECO:0000256" key="4">
    <source>
        <dbReference type="ARBA" id="ARBA00037106"/>
    </source>
</evidence>
<dbReference type="EMBL" id="VAJI01000029">
    <property type="protein sequence ID" value="TRB35503.1"/>
    <property type="molecule type" value="Genomic_DNA"/>
</dbReference>
<reference evidence="9 10" key="1">
    <citation type="submission" date="2018-06" db="EMBL/GenBank/DDBJ databases">
        <authorList>
            <consortium name="Pathogen Informatics"/>
            <person name="Doyle S."/>
        </authorList>
    </citation>
    <scope>NUCLEOTIDE SEQUENCE [LARGE SCALE GENOMIC DNA]</scope>
    <source>
        <strain evidence="5 10">NCTC10638</strain>
        <strain evidence="6 9">NCTC9380</strain>
    </source>
</reference>
<dbReference type="EMBL" id="VAJB01000029">
    <property type="protein sequence ID" value="TRB73004.1"/>
    <property type="molecule type" value="Genomic_DNA"/>
</dbReference>
<dbReference type="NCBIfam" id="TIGR02606">
    <property type="entry name" value="antidote_CC2985"/>
    <property type="match status" value="1"/>
</dbReference>
<evidence type="ECO:0000313" key="9">
    <source>
        <dbReference type="Proteomes" id="UP000254031"/>
    </source>
</evidence>
<dbReference type="Gene3D" id="6.10.10.120">
    <property type="entry name" value="Antitoxin ParD1-like"/>
    <property type="match status" value="1"/>
</dbReference>
<protein>
    <recommendedName>
        <fullName evidence="2">Antitoxin ParD</fullName>
    </recommendedName>
</protein>
<dbReference type="KEGG" id="mhaq:WC39_01525"/>
<dbReference type="Proteomes" id="UP000254031">
    <property type="component" value="Unassembled WGS sequence"/>
</dbReference>
<dbReference type="RefSeq" id="WP_006248506.1">
    <property type="nucleotide sequence ID" value="NZ_CP011098.1"/>
</dbReference>
<evidence type="ECO:0000256" key="1">
    <source>
        <dbReference type="ARBA" id="ARBA00008580"/>
    </source>
</evidence>
<dbReference type="OrthoDB" id="9815501at2"/>
<comment type="similarity">
    <text evidence="1">Belongs to the ParD antitoxin family.</text>
</comment>
<dbReference type="KEGG" id="mhay:VK67_01530"/>
<organism evidence="8 11">
    <name type="scientific">Mannheimia haemolytica</name>
    <name type="common">Pasteurella haemolytica</name>
    <dbReference type="NCBI Taxonomy" id="75985"/>
    <lineage>
        <taxon>Bacteria</taxon>
        <taxon>Pseudomonadati</taxon>
        <taxon>Pseudomonadota</taxon>
        <taxon>Gammaproteobacteria</taxon>
        <taxon>Pasteurellales</taxon>
        <taxon>Pasteurellaceae</taxon>
        <taxon>Mannheimia</taxon>
    </lineage>
</organism>
<gene>
    <name evidence="5" type="primary">parD1_1</name>
    <name evidence="6" type="synonym">parD1_2</name>
    <name evidence="8" type="ORF">FEA53_10945</name>
    <name evidence="7" type="ORF">FEB89_10890</name>
    <name evidence="5" type="ORF">NCTC10638_00415</name>
    <name evidence="6" type="ORF">NCTC9380_01919</name>
</gene>
<evidence type="ECO:0000313" key="7">
    <source>
        <dbReference type="EMBL" id="TRB35503.1"/>
    </source>
</evidence>
<evidence type="ECO:0000313" key="11">
    <source>
        <dbReference type="Proteomes" id="UP000315164"/>
    </source>
</evidence>
<dbReference type="SUPFAM" id="SSF47598">
    <property type="entry name" value="Ribbon-helix-helix"/>
    <property type="match status" value="1"/>
</dbReference>
<dbReference type="AlphaFoldDB" id="A0A248ZWL4"/>
<dbReference type="Proteomes" id="UP000318394">
    <property type="component" value="Unassembled WGS sequence"/>
</dbReference>
<proteinExistence type="inferred from homology"/>
<dbReference type="InterPro" id="IPR010985">
    <property type="entry name" value="Ribbon_hlx_hlx"/>
</dbReference>
<evidence type="ECO:0000313" key="5">
    <source>
        <dbReference type="EMBL" id="STY59264.1"/>
    </source>
</evidence>
<dbReference type="STRING" id="75985.WC39_01525"/>
<dbReference type="Proteomes" id="UP000254802">
    <property type="component" value="Unassembled WGS sequence"/>
</dbReference>
<evidence type="ECO:0000313" key="12">
    <source>
        <dbReference type="Proteomes" id="UP000318394"/>
    </source>
</evidence>
<keyword evidence="3" id="KW-1277">Toxin-antitoxin system</keyword>
<dbReference type="GO" id="GO:0006355">
    <property type="term" value="P:regulation of DNA-templated transcription"/>
    <property type="evidence" value="ECO:0007669"/>
    <property type="project" value="InterPro"/>
</dbReference>
<dbReference type="Proteomes" id="UP000315164">
    <property type="component" value="Unassembled WGS sequence"/>
</dbReference>
<evidence type="ECO:0000313" key="6">
    <source>
        <dbReference type="EMBL" id="STY66597.1"/>
    </source>
</evidence>
<accession>A0A248ZWL4</accession>
<comment type="function">
    <text evidence="4">Antitoxin component of a type II toxin-antitoxin (TA) system. Neutralizes the effect of toxin ParE.</text>
</comment>
<keyword evidence="12" id="KW-1185">Reference proteome</keyword>
<evidence type="ECO:0000256" key="2">
    <source>
        <dbReference type="ARBA" id="ARBA00017940"/>
    </source>
</evidence>
<evidence type="ECO:0000313" key="10">
    <source>
        <dbReference type="Proteomes" id="UP000254802"/>
    </source>
</evidence>
<sequence>MARTTSVTLGEPLNDFVNEMVASGRYGSTSEVVRTALRMLEEKEQYLAQLRQAIDDGDASGYATETIDEMMLRVKAELNV</sequence>
<dbReference type="EMBL" id="UGPN01000002">
    <property type="protein sequence ID" value="STY59264.1"/>
    <property type="molecule type" value="Genomic_DNA"/>
</dbReference>
<reference evidence="11 12" key="2">
    <citation type="journal article" date="2019" name="Vet. Microbiol.">
        <title>Genetic characterization of susceptible and multi-drug resistant Mannheimia haemolytica isolated from high-risk stocker calves prior to and after antimicrobial metaphylaxis.</title>
        <authorList>
            <person name="Snyder E.R."/>
            <person name="Alvarez-Narvaez S."/>
            <person name="Credille B.C."/>
        </authorList>
    </citation>
    <scope>NUCLEOTIDE SEQUENCE [LARGE SCALE GENOMIC DNA]</scope>
    <source>
        <strain evidence="8 11">UGA-R5-128-1</strain>
        <strain evidence="7 12">UGA-R7-163-1</strain>
    </source>
</reference>
<dbReference type="EMBL" id="UGPL01000006">
    <property type="protein sequence ID" value="STY66597.1"/>
    <property type="molecule type" value="Genomic_DNA"/>
</dbReference>
<name>A0A248ZWL4_MANHA</name>
<evidence type="ECO:0000313" key="8">
    <source>
        <dbReference type="EMBL" id="TRB73004.1"/>
    </source>
</evidence>
<dbReference type="InterPro" id="IPR022789">
    <property type="entry name" value="ParD"/>
</dbReference>
<evidence type="ECO:0000256" key="3">
    <source>
        <dbReference type="ARBA" id="ARBA00022649"/>
    </source>
</evidence>
<dbReference type="InterPro" id="IPR038296">
    <property type="entry name" value="ParD_sf"/>
</dbReference>